<dbReference type="PANTHER" id="PTHR34053">
    <property type="entry name" value="PROTEIN ULTRAPETALA 1"/>
    <property type="match status" value="1"/>
</dbReference>
<dbReference type="Pfam" id="PF23292">
    <property type="entry name" value="SAND_ULT1"/>
    <property type="match status" value="2"/>
</dbReference>
<dbReference type="PANTHER" id="PTHR34053:SF1">
    <property type="entry name" value="PROTEIN ULTRAPETALA 1"/>
    <property type="match status" value="1"/>
</dbReference>
<dbReference type="Proteomes" id="UP000886885">
    <property type="component" value="Chromosome 13D"/>
</dbReference>
<dbReference type="InterPro" id="IPR057012">
    <property type="entry name" value="ULT1/2_Znf"/>
</dbReference>
<dbReference type="GO" id="GO:0005829">
    <property type="term" value="C:cytosol"/>
    <property type="evidence" value="ECO:0007669"/>
    <property type="project" value="TreeGrafter"/>
</dbReference>
<evidence type="ECO:0000313" key="3">
    <source>
        <dbReference type="EMBL" id="KAG6751312.1"/>
    </source>
</evidence>
<protein>
    <recommendedName>
        <fullName evidence="5">SAND domain-containing protein</fullName>
    </recommendedName>
</protein>
<proteinExistence type="predicted"/>
<sequence>MANGAEREMVLLFSEEELREMSGVKRGGDYIEVMCGCTSHRYGDAVGRLRVFINGELEITCECTPGCDEGLVCVCVCVCVLTLMDVTVLCLIKSDKDPLPVIDNAVLTGLLSDLLYNESCMAFVVLIAMVDFDVLRMAAGWGQTRKLTSKGLSCTLMLKLDVVFCGGLNICSILESCKGLILKVVTGRAGHVYATVRLCSIGYPVALAEECGILSDKMTPAAFEKHSGRETARKWKNNVWVIVNGEKVPLVKTVLLKYYNQASKNGNGSHRSHNGRVCHRDEFVRCNKCNKERRFRLRSKEECRIHHDALSDANWKCADMPYDKITCDDDEERASRRVYRGCTRSPTCKGCTSCVCFGCDICRFSDCSCQTCTDFTRNAKV</sequence>
<feature type="domain" description="ULTRAPETALA1/2 SAND" evidence="1">
    <location>
        <begin position="21"/>
        <end position="70"/>
    </location>
</feature>
<keyword evidence="4" id="KW-1185">Reference proteome</keyword>
<dbReference type="InterPro" id="IPR057011">
    <property type="entry name" value="ULT1/2_SAND"/>
</dbReference>
<evidence type="ECO:0000259" key="1">
    <source>
        <dbReference type="Pfam" id="PF23292"/>
    </source>
</evidence>
<feature type="domain" description="ULTRAPETALA1/2 zinc finger" evidence="2">
    <location>
        <begin position="279"/>
        <end position="376"/>
    </location>
</feature>
<accession>A0A8X8CEK6</accession>
<name>A0A8X8CEK6_POPTO</name>
<evidence type="ECO:0000259" key="2">
    <source>
        <dbReference type="Pfam" id="PF23293"/>
    </source>
</evidence>
<dbReference type="GO" id="GO:0005634">
    <property type="term" value="C:nucleus"/>
    <property type="evidence" value="ECO:0007669"/>
    <property type="project" value="TreeGrafter"/>
</dbReference>
<dbReference type="Pfam" id="PF23293">
    <property type="entry name" value="zf_ULT1"/>
    <property type="match status" value="1"/>
</dbReference>
<evidence type="ECO:0000313" key="4">
    <source>
        <dbReference type="Proteomes" id="UP000886885"/>
    </source>
</evidence>
<feature type="domain" description="ULTRAPETALA1/2 SAND" evidence="1">
    <location>
        <begin position="215"/>
        <end position="259"/>
    </location>
</feature>
<comment type="caution">
    <text evidence="3">The sequence shown here is derived from an EMBL/GenBank/DDBJ whole genome shotgun (WGS) entry which is preliminary data.</text>
</comment>
<reference evidence="3" key="1">
    <citation type="journal article" date="2020" name="bioRxiv">
        <title>Hybrid origin of Populus tomentosa Carr. identified through genome sequencing and phylogenomic analysis.</title>
        <authorList>
            <person name="An X."/>
            <person name="Gao K."/>
            <person name="Chen Z."/>
            <person name="Li J."/>
            <person name="Yang X."/>
            <person name="Yang X."/>
            <person name="Zhou J."/>
            <person name="Guo T."/>
            <person name="Zhao T."/>
            <person name="Huang S."/>
            <person name="Miao D."/>
            <person name="Khan W.U."/>
            <person name="Rao P."/>
            <person name="Ye M."/>
            <person name="Lei B."/>
            <person name="Liao W."/>
            <person name="Wang J."/>
            <person name="Ji L."/>
            <person name="Li Y."/>
            <person name="Guo B."/>
            <person name="Mustafa N.S."/>
            <person name="Li S."/>
            <person name="Yun Q."/>
            <person name="Keller S.R."/>
            <person name="Mao J."/>
            <person name="Zhang R."/>
            <person name="Strauss S.H."/>
        </authorList>
    </citation>
    <scope>NUCLEOTIDE SEQUENCE</scope>
    <source>
        <strain evidence="3">GM15</strain>
        <tissue evidence="3">Leaf</tissue>
    </source>
</reference>
<dbReference type="AlphaFoldDB" id="A0A8X8CEK6"/>
<evidence type="ECO:0008006" key="5">
    <source>
        <dbReference type="Google" id="ProtNLM"/>
    </source>
</evidence>
<dbReference type="OrthoDB" id="660341at2759"/>
<dbReference type="InterPro" id="IPR020533">
    <property type="entry name" value="Developmental_reg_ULTRAPETALA"/>
</dbReference>
<gene>
    <name evidence="3" type="ORF">POTOM_045840</name>
</gene>
<dbReference type="EMBL" id="JAAWWB010000026">
    <property type="protein sequence ID" value="KAG6751312.1"/>
    <property type="molecule type" value="Genomic_DNA"/>
</dbReference>
<organism evidence="3 4">
    <name type="scientific">Populus tomentosa</name>
    <name type="common">Chinese white poplar</name>
    <dbReference type="NCBI Taxonomy" id="118781"/>
    <lineage>
        <taxon>Eukaryota</taxon>
        <taxon>Viridiplantae</taxon>
        <taxon>Streptophyta</taxon>
        <taxon>Embryophyta</taxon>
        <taxon>Tracheophyta</taxon>
        <taxon>Spermatophyta</taxon>
        <taxon>Magnoliopsida</taxon>
        <taxon>eudicotyledons</taxon>
        <taxon>Gunneridae</taxon>
        <taxon>Pentapetalae</taxon>
        <taxon>rosids</taxon>
        <taxon>fabids</taxon>
        <taxon>Malpighiales</taxon>
        <taxon>Salicaceae</taxon>
        <taxon>Saliceae</taxon>
        <taxon>Populus</taxon>
    </lineage>
</organism>